<dbReference type="EMBL" id="CP015641">
    <property type="protein sequence ID" value="ANF25993.1"/>
    <property type="molecule type" value="Genomic_DNA"/>
</dbReference>
<organism evidence="1 2">
    <name type="scientific">Stutzerimonas stutzeri</name>
    <name type="common">Pseudomonas stutzeri</name>
    <dbReference type="NCBI Taxonomy" id="316"/>
    <lineage>
        <taxon>Bacteria</taxon>
        <taxon>Pseudomonadati</taxon>
        <taxon>Pseudomonadota</taxon>
        <taxon>Gammaproteobacteria</taxon>
        <taxon>Pseudomonadales</taxon>
        <taxon>Pseudomonadaceae</taxon>
        <taxon>Stutzerimonas</taxon>
    </lineage>
</organism>
<dbReference type="AlphaFoldDB" id="A0A172WRB5"/>
<sequence length="122" mass="13938">MQDYRYDRVNSLASHEAARQEIARKMAAFEAEHGPVETTPILTTDKRIPYRISCPEKRQQRLSDEAVKVRSRSKINEERKQIRAGNRERILALAKCKLSTKAIAERTGLSTTTVRTVIREAA</sequence>
<dbReference type="Gene3D" id="1.10.10.10">
    <property type="entry name" value="Winged helix-like DNA-binding domain superfamily/Winged helix DNA-binding domain"/>
    <property type="match status" value="1"/>
</dbReference>
<reference evidence="1 2" key="1">
    <citation type="submission" date="2016-05" db="EMBL/GenBank/DDBJ databases">
        <title>Genome sequence of Pseudomonas stutzeri 273 and identification of the exopolysaccharide biosynthesis locus.</title>
        <authorList>
            <person name="Wu S."/>
            <person name="Sun C."/>
        </authorList>
    </citation>
    <scope>NUCLEOTIDE SEQUENCE [LARGE SCALE GENOMIC DNA]</scope>
    <source>
        <strain evidence="1 2">273</strain>
    </source>
</reference>
<protein>
    <submittedName>
        <fullName evidence="1">Uncharacterized protein</fullName>
    </submittedName>
</protein>
<dbReference type="Proteomes" id="UP000077787">
    <property type="component" value="Chromosome"/>
</dbReference>
<proteinExistence type="predicted"/>
<evidence type="ECO:0000313" key="1">
    <source>
        <dbReference type="EMBL" id="ANF25993.1"/>
    </source>
</evidence>
<gene>
    <name evidence="1" type="ORF">PS273GM_12995</name>
</gene>
<dbReference type="RefSeq" id="WP_064481567.1">
    <property type="nucleotide sequence ID" value="NZ_CP015641.1"/>
</dbReference>
<dbReference type="OrthoDB" id="7025162at2"/>
<accession>A0A172WRB5</accession>
<evidence type="ECO:0000313" key="2">
    <source>
        <dbReference type="Proteomes" id="UP000077787"/>
    </source>
</evidence>
<dbReference type="InterPro" id="IPR036388">
    <property type="entry name" value="WH-like_DNA-bd_sf"/>
</dbReference>
<name>A0A172WRB5_STUST</name>